<dbReference type="HOGENOM" id="CLU_075053_9_3_10"/>
<dbReference type="SUPFAM" id="SSF51206">
    <property type="entry name" value="cAMP-binding domain-like"/>
    <property type="match status" value="1"/>
</dbReference>
<dbReference type="InterPro" id="IPR018490">
    <property type="entry name" value="cNMP-bd_dom_sf"/>
</dbReference>
<evidence type="ECO:0000313" key="2">
    <source>
        <dbReference type="EMBL" id="AFD06614.1"/>
    </source>
</evidence>
<accession>H8KTN9</accession>
<name>H8KTN9_SOLCM</name>
<evidence type="ECO:0000259" key="1">
    <source>
        <dbReference type="Pfam" id="PF00027"/>
    </source>
</evidence>
<dbReference type="InterPro" id="IPR000595">
    <property type="entry name" value="cNMP-bd_dom"/>
</dbReference>
<proteinExistence type="predicted"/>
<dbReference type="Proteomes" id="UP000007590">
    <property type="component" value="Chromosome"/>
</dbReference>
<dbReference type="KEGG" id="scn:Solca_1541"/>
<dbReference type="eggNOG" id="COG0664">
    <property type="taxonomic scope" value="Bacteria"/>
</dbReference>
<protein>
    <submittedName>
        <fullName evidence="2">cAMP-binding protein</fullName>
    </submittedName>
</protein>
<sequence>MVIGKKKFYNSKTKTSASHYQTSRETVEINKRMNELIAFINNFQELDIETEEAIKKYFVKETFKKNEFVVEEGKICSKVCFIKSGLVRRFYFEDGEDITKWIYTNNQFIISLSSFFEQKPSFEYFQACEETVVYSLSYSDEQILLEYPLFSKFHIKQLRLYLSKINEFHHLYKLMNAQEKYLYLLHSFPQIIQKAKLKHIASLMDISQETLSRIRASIN</sequence>
<organism evidence="2 3">
    <name type="scientific">Solitalea canadensis (strain ATCC 29591 / DSM 3403 / JCM 21819 / LMG 8368 / NBRC 15130 / NCIMB 12057 / USAM 9D)</name>
    <name type="common">Flexibacter canadensis</name>
    <dbReference type="NCBI Taxonomy" id="929556"/>
    <lineage>
        <taxon>Bacteria</taxon>
        <taxon>Pseudomonadati</taxon>
        <taxon>Bacteroidota</taxon>
        <taxon>Sphingobacteriia</taxon>
        <taxon>Sphingobacteriales</taxon>
        <taxon>Sphingobacteriaceae</taxon>
        <taxon>Solitalea</taxon>
    </lineage>
</organism>
<dbReference type="InterPro" id="IPR014710">
    <property type="entry name" value="RmlC-like_jellyroll"/>
</dbReference>
<dbReference type="CDD" id="cd00038">
    <property type="entry name" value="CAP_ED"/>
    <property type="match status" value="1"/>
</dbReference>
<dbReference type="EMBL" id="CP003349">
    <property type="protein sequence ID" value="AFD06614.1"/>
    <property type="molecule type" value="Genomic_DNA"/>
</dbReference>
<dbReference type="AlphaFoldDB" id="H8KTN9"/>
<dbReference type="Gene3D" id="2.60.120.10">
    <property type="entry name" value="Jelly Rolls"/>
    <property type="match status" value="1"/>
</dbReference>
<dbReference type="Pfam" id="PF00027">
    <property type="entry name" value="cNMP_binding"/>
    <property type="match status" value="1"/>
</dbReference>
<dbReference type="STRING" id="929556.Solca_1541"/>
<keyword evidence="3" id="KW-1185">Reference proteome</keyword>
<reference evidence="2" key="1">
    <citation type="submission" date="2012-02" db="EMBL/GenBank/DDBJ databases">
        <title>The complete genome of Solitalea canadensis DSM 3403.</title>
        <authorList>
            <consortium name="US DOE Joint Genome Institute (JGI-PGF)"/>
            <person name="Lucas S."/>
            <person name="Copeland A."/>
            <person name="Lapidus A."/>
            <person name="Glavina del Rio T."/>
            <person name="Dalin E."/>
            <person name="Tice H."/>
            <person name="Bruce D."/>
            <person name="Goodwin L."/>
            <person name="Pitluck S."/>
            <person name="Peters L."/>
            <person name="Ovchinnikova G."/>
            <person name="Lu M."/>
            <person name="Kyrpides N."/>
            <person name="Mavromatis K."/>
            <person name="Ivanova N."/>
            <person name="Brettin T."/>
            <person name="Detter J.C."/>
            <person name="Han C."/>
            <person name="Larimer F."/>
            <person name="Land M."/>
            <person name="Hauser L."/>
            <person name="Markowitz V."/>
            <person name="Cheng J.-F."/>
            <person name="Hugenholtz P."/>
            <person name="Woyke T."/>
            <person name="Wu D."/>
            <person name="Spring S."/>
            <person name="Schroeder M."/>
            <person name="Kopitz M."/>
            <person name="Brambilla E."/>
            <person name="Klenk H.-P."/>
            <person name="Eisen J.A."/>
        </authorList>
    </citation>
    <scope>NUCLEOTIDE SEQUENCE</scope>
    <source>
        <strain evidence="2">DSM 3403</strain>
    </source>
</reference>
<feature type="domain" description="Cyclic nucleotide-binding" evidence="1">
    <location>
        <begin position="61"/>
        <end position="140"/>
    </location>
</feature>
<gene>
    <name evidence="2" type="ordered locus">Solca_1541</name>
</gene>
<evidence type="ECO:0000313" key="3">
    <source>
        <dbReference type="Proteomes" id="UP000007590"/>
    </source>
</evidence>